<protein>
    <submittedName>
        <fullName evidence="1">7493_t:CDS:1</fullName>
    </submittedName>
</protein>
<dbReference type="Proteomes" id="UP000789860">
    <property type="component" value="Unassembled WGS sequence"/>
</dbReference>
<organism evidence="1 2">
    <name type="scientific">Scutellospora calospora</name>
    <dbReference type="NCBI Taxonomy" id="85575"/>
    <lineage>
        <taxon>Eukaryota</taxon>
        <taxon>Fungi</taxon>
        <taxon>Fungi incertae sedis</taxon>
        <taxon>Mucoromycota</taxon>
        <taxon>Glomeromycotina</taxon>
        <taxon>Glomeromycetes</taxon>
        <taxon>Diversisporales</taxon>
        <taxon>Gigasporaceae</taxon>
        <taxon>Scutellospora</taxon>
    </lineage>
</organism>
<evidence type="ECO:0000313" key="1">
    <source>
        <dbReference type="EMBL" id="CAG8452891.1"/>
    </source>
</evidence>
<gene>
    <name evidence="1" type="ORF">SCALOS_LOCUS1266</name>
</gene>
<name>A0ACA9K6S9_9GLOM</name>
<keyword evidence="2" id="KW-1185">Reference proteome</keyword>
<reference evidence="1" key="1">
    <citation type="submission" date="2021-06" db="EMBL/GenBank/DDBJ databases">
        <authorList>
            <person name="Kallberg Y."/>
            <person name="Tangrot J."/>
            <person name="Rosling A."/>
        </authorList>
    </citation>
    <scope>NUCLEOTIDE SEQUENCE</scope>
    <source>
        <strain evidence="1">AU212A</strain>
    </source>
</reference>
<dbReference type="EMBL" id="CAJVPM010000836">
    <property type="protein sequence ID" value="CAG8452891.1"/>
    <property type="molecule type" value="Genomic_DNA"/>
</dbReference>
<evidence type="ECO:0000313" key="2">
    <source>
        <dbReference type="Proteomes" id="UP000789860"/>
    </source>
</evidence>
<comment type="caution">
    <text evidence="1">The sequence shown here is derived from an EMBL/GenBank/DDBJ whole genome shotgun (WGS) entry which is preliminary data.</text>
</comment>
<proteinExistence type="predicted"/>
<sequence length="178" mass="20916">MDPETIEVTFPPRISLRHLAEKRLQNPAHSKCLNSFFIYRLAFLDEMRIRNFKIKMTEVSPIISASWRRQTPFIKNAYKEFAQEVERLSIELRQNATRRRHVVVPPSSVPTAVMSQSPQLATPITYENYRGFILQHQQLGFSGFPANFPHIPYSFQMISQNNENFFNFNIDPNNNHQF</sequence>
<accession>A0ACA9K6S9</accession>